<reference evidence="2" key="1">
    <citation type="submission" date="2023-06" db="EMBL/GenBank/DDBJ databases">
        <title>Genome-scale phylogeny and comparative genomics of the fungal order Sordariales.</title>
        <authorList>
            <consortium name="Lawrence Berkeley National Laboratory"/>
            <person name="Hensen N."/>
            <person name="Bonometti L."/>
            <person name="Westerberg I."/>
            <person name="Brannstrom I.O."/>
            <person name="Guillou S."/>
            <person name="Cros-Aarteil S."/>
            <person name="Calhoun S."/>
            <person name="Haridas S."/>
            <person name="Kuo A."/>
            <person name="Mondo S."/>
            <person name="Pangilinan J."/>
            <person name="Riley R."/>
            <person name="Labutti K."/>
            <person name="Andreopoulos B."/>
            <person name="Lipzen A."/>
            <person name="Chen C."/>
            <person name="Yanf M."/>
            <person name="Daum C."/>
            <person name="Ng V."/>
            <person name="Clum A."/>
            <person name="Steindorff A."/>
            <person name="Ohm R."/>
            <person name="Martin F."/>
            <person name="Silar P."/>
            <person name="Natvig D."/>
            <person name="Lalanne C."/>
            <person name="Gautier V."/>
            <person name="Ament-Velasquez S.L."/>
            <person name="Kruys A."/>
            <person name="Hutchinson M.I."/>
            <person name="Powell A.J."/>
            <person name="Barry K."/>
            <person name="Miller A.N."/>
            <person name="Grigoriev I.V."/>
            <person name="Debuchy R."/>
            <person name="Gladieux P."/>
            <person name="Thoren M.H."/>
            <person name="Johannesson H."/>
        </authorList>
    </citation>
    <scope>NUCLEOTIDE SEQUENCE</scope>
    <source>
        <strain evidence="2">8032-3</strain>
    </source>
</reference>
<dbReference type="RefSeq" id="XP_060278041.1">
    <property type="nucleotide sequence ID" value="XM_060425717.1"/>
</dbReference>
<dbReference type="SUPFAM" id="SSF55347">
    <property type="entry name" value="Glyceraldehyde-3-phosphate dehydrogenase-like, C-terminal domain"/>
    <property type="match status" value="1"/>
</dbReference>
<protein>
    <recommendedName>
        <fullName evidence="1">Gfo/Idh/MocA-like oxidoreductase N-terminal domain-containing protein</fullName>
    </recommendedName>
</protein>
<keyword evidence="3" id="KW-1185">Reference proteome</keyword>
<gene>
    <name evidence="2" type="ORF">QBC33DRAFT_502188</name>
</gene>
<dbReference type="Proteomes" id="UP001244011">
    <property type="component" value="Unassembled WGS sequence"/>
</dbReference>
<dbReference type="GO" id="GO:0000166">
    <property type="term" value="F:nucleotide binding"/>
    <property type="evidence" value="ECO:0007669"/>
    <property type="project" value="InterPro"/>
</dbReference>
<dbReference type="GO" id="GO:0005737">
    <property type="term" value="C:cytoplasm"/>
    <property type="evidence" value="ECO:0007669"/>
    <property type="project" value="TreeGrafter"/>
</dbReference>
<evidence type="ECO:0000313" key="3">
    <source>
        <dbReference type="Proteomes" id="UP001244011"/>
    </source>
</evidence>
<comment type="caution">
    <text evidence="2">The sequence shown here is derived from an EMBL/GenBank/DDBJ whole genome shotgun (WGS) entry which is preliminary data.</text>
</comment>
<accession>A0AAJ0BP07</accession>
<dbReference type="PANTHER" id="PTHR42840:SF7">
    <property type="entry name" value="BINDING ROSSMANN FOLD OXIDOREDUCTASE, PUTATIVE (AFU_ORTHOLOGUE AFUA_4G10190)-RELATED"/>
    <property type="match status" value="1"/>
</dbReference>
<dbReference type="SUPFAM" id="SSF51735">
    <property type="entry name" value="NAD(P)-binding Rossmann-fold domains"/>
    <property type="match status" value="1"/>
</dbReference>
<dbReference type="InterPro" id="IPR036291">
    <property type="entry name" value="NAD(P)-bd_dom_sf"/>
</dbReference>
<dbReference type="GO" id="GO:0016491">
    <property type="term" value="F:oxidoreductase activity"/>
    <property type="evidence" value="ECO:0007669"/>
    <property type="project" value="TreeGrafter"/>
</dbReference>
<evidence type="ECO:0000313" key="2">
    <source>
        <dbReference type="EMBL" id="KAK1761828.1"/>
    </source>
</evidence>
<dbReference type="InterPro" id="IPR000683">
    <property type="entry name" value="Gfo/Idh/MocA-like_OxRdtase_N"/>
</dbReference>
<dbReference type="PANTHER" id="PTHR42840">
    <property type="entry name" value="NAD(P)-BINDING ROSSMANN-FOLD SUPERFAMILY PROTEIN-RELATED"/>
    <property type="match status" value="1"/>
</dbReference>
<feature type="domain" description="Gfo/Idh/MocA-like oxidoreductase N-terminal" evidence="1">
    <location>
        <begin position="7"/>
        <end position="128"/>
    </location>
</feature>
<evidence type="ECO:0000259" key="1">
    <source>
        <dbReference type="Pfam" id="PF01408"/>
    </source>
</evidence>
<dbReference type="GO" id="GO:0006740">
    <property type="term" value="P:NADPH regeneration"/>
    <property type="evidence" value="ECO:0007669"/>
    <property type="project" value="TreeGrafter"/>
</dbReference>
<dbReference type="Gene3D" id="3.40.50.720">
    <property type="entry name" value="NAD(P)-binding Rossmann-like Domain"/>
    <property type="match status" value="1"/>
</dbReference>
<dbReference type="Pfam" id="PF01408">
    <property type="entry name" value="GFO_IDH_MocA"/>
    <property type="match status" value="1"/>
</dbReference>
<dbReference type="EMBL" id="MU839049">
    <property type="protein sequence ID" value="KAK1761828.1"/>
    <property type="molecule type" value="Genomic_DNA"/>
</dbReference>
<sequence length="392" mass="43200">MASKILQVGIIGAGDVAQIVHVPTFVFLSSLYKVAAICDVSKKTADHCATKFGIARSTTDPADIFDDANIDLVVLLTSDEFHAPYTIAALQAGKHVMVEKPMTLSLQSAQKIIEAERAAPNGARVFVGYMRRYAPSLQAFHREVSTIGSIKYARVRDIIGPNAYFIGQSGTDPQKFFDDIPPEARRDREARLAALLEEAWGTPFAELSREQVDYCCLLANLGSHGLSLMREVLGGLPEEVLASTDNARWYTTMFDYRNRASPHDRFTCLYETGIDTVPRFDSQVAVFGENKSVTIKYDTPFVKGLGITVEIDELNEHGEKCHRSLQTSYEDAYTAELRDLYECVANGKDIKTTAADALEDLKLFKMMMDKYPEHKKKGGSGSSAGGFLPSGP</sequence>
<organism evidence="2 3">
    <name type="scientific">Phialemonium atrogriseum</name>
    <dbReference type="NCBI Taxonomy" id="1093897"/>
    <lineage>
        <taxon>Eukaryota</taxon>
        <taxon>Fungi</taxon>
        <taxon>Dikarya</taxon>
        <taxon>Ascomycota</taxon>
        <taxon>Pezizomycotina</taxon>
        <taxon>Sordariomycetes</taxon>
        <taxon>Sordariomycetidae</taxon>
        <taxon>Cephalothecales</taxon>
        <taxon>Cephalothecaceae</taxon>
        <taxon>Phialemonium</taxon>
    </lineage>
</organism>
<dbReference type="AlphaFoldDB" id="A0AAJ0BP07"/>
<dbReference type="GeneID" id="85308904"/>
<dbReference type="Gene3D" id="3.30.360.10">
    <property type="entry name" value="Dihydrodipicolinate Reductase, domain 2"/>
    <property type="match status" value="1"/>
</dbReference>
<proteinExistence type="predicted"/>
<name>A0AAJ0BP07_9PEZI</name>